<evidence type="ECO:0000256" key="1">
    <source>
        <dbReference type="ARBA" id="ARBA00022574"/>
    </source>
</evidence>
<feature type="repeat" description="WD" evidence="3">
    <location>
        <begin position="808"/>
        <end position="849"/>
    </location>
</feature>
<feature type="repeat" description="WD" evidence="3">
    <location>
        <begin position="1160"/>
        <end position="1194"/>
    </location>
</feature>
<dbReference type="PROSITE" id="PS50294">
    <property type="entry name" value="WD_REPEATS_REGION"/>
    <property type="match status" value="14"/>
</dbReference>
<dbReference type="InterPro" id="IPR007111">
    <property type="entry name" value="NACHT_NTPase"/>
</dbReference>
<dbReference type="OrthoDB" id="2658414at2759"/>
<name>A0A0C2Z8Z2_9AGAM</name>
<keyword evidence="6" id="KW-1185">Reference proteome</keyword>
<gene>
    <name evidence="5" type="ORF">SCLCIDRAFT_1218761</name>
</gene>
<evidence type="ECO:0000313" key="6">
    <source>
        <dbReference type="Proteomes" id="UP000053989"/>
    </source>
</evidence>
<organism evidence="5 6">
    <name type="scientific">Scleroderma citrinum Foug A</name>
    <dbReference type="NCBI Taxonomy" id="1036808"/>
    <lineage>
        <taxon>Eukaryota</taxon>
        <taxon>Fungi</taxon>
        <taxon>Dikarya</taxon>
        <taxon>Basidiomycota</taxon>
        <taxon>Agaricomycotina</taxon>
        <taxon>Agaricomycetes</taxon>
        <taxon>Agaricomycetidae</taxon>
        <taxon>Boletales</taxon>
        <taxon>Sclerodermatineae</taxon>
        <taxon>Sclerodermataceae</taxon>
        <taxon>Scleroderma</taxon>
    </lineage>
</organism>
<dbReference type="PANTHER" id="PTHR22847:SF637">
    <property type="entry name" value="WD REPEAT DOMAIN 5B"/>
    <property type="match status" value="1"/>
</dbReference>
<sequence>MSFGALSWAAQTIITHHGNLDESMDGLLPKISQVYELFMEDTALIATTSRKEALTELVEIMNACAQFIRIYPETTNIWRKLGKNIVSETSMTIDKYNEAMDALMQQFRNRATRGGIHVSIHQTLTDFRSLQDNITRTGDSANFDGIAYATDAGLDATKVCLEGTRTDLLTEIIDWVNSPEPDCPRVFWLHGQAGKGKSTIAHTIANWLKELGGLGSCFCFARDRYAERRHEKLFTTIARDLADCDPMLKRALAGVLAGDHSLKTTADVMQQWQKLILHPLSKLPSPIIGPVVIIIDALDESGTEASRRNILRLLASTETINLPANFRILITSRPLPDISHALDDAKHVKAKSIDDIVAASTYRDICLYISDELRDLSKDFREEQIATLARKSDGLFEWARLACEFIRSQKTGLTPMERYNDLISRGPGEGEALVDDMYRVILRDVVEPTTEVLAQFRSVMNQVLCTMEPLPMDSLAAMRRNFRRDSDRYDVGVILRSMTPLLSGITDPSRLIRPLHSTFLEFLTDASRSEEFFVDLMDTHVELAYSSLCILQRELHFNMCGLESSYTRNSDIADLTYRIKNNISPHLSYSCRHWASHLRGSAFDSQVAKEVERFFKSEQTLFWLETLSLLKELGNVHMTLDGVIRWAGKGDESIAEIAADVLRFIRTFGGAISQSTPHLYISALSFSPESSFISTLYSERFHGIPRVACGRDVHWPITQLTIEGHTSAVTSLAFSPDGTRFVSGSDDHTVRLWDAETGLAVGDPLEGHTDRVHSVAFSPDGKRVVSGSRDCTIRIWDVEKGLPIGDPLQGHDNWVIAVALSPDGRYIASGSIDKCVILWDAETGQQIGDALRGHTGCVQSVFFSPDSKRIVSASEDHSIRIWDAETRLQECAPLEGHVASILSVVFSPDGKLIASGSVDSTIWLWDSETGVQVGNVLEGHTGSIYSIAFSPDGKHILSGSDDQTVRVWDVKTGIQVGNSIEGHAECVYAVAWSPDGKRIASSGTDNTIRVWDAETGSASRNGHTGHSSSVYSVAFSPDGKKIVSGSRDKTVRVWDAETGLQIGNALEVHTEWVHSVAVSPDGKLIASASRDNYVCLTDIDSGLLVCPELEGHAGWVFSVAFSPDGRRVVSGSVDTTIRVWDVNSGSQIDVPFAGRSRGFIYSVAFSPDGKRIASGSRDWVVRLWDAETGLQVGKPFQGHTDAVYCVAFSPDGKLMVSGSADSTIRLWDTKTGSQVGDQLVGHRKPVMSVAFSPDGKSVASASGDGTIRTWDVATGLEVDCITDCHGKGWIYSISFSPDGRLIASAGDDCTLRVWDSEQQQDEPVPICFSSIRGHALRNPGELFDGLDTQCDWRNSIHLESDGWIVGPQGRLLLWVPPNSRPWLYMPRSTLVMPRGGIELDLSGMAHGRDWEQCLGC</sequence>
<dbReference type="HOGENOM" id="CLU_000288_6_3_1"/>
<dbReference type="InterPro" id="IPR020472">
    <property type="entry name" value="WD40_PAC1"/>
</dbReference>
<dbReference type="Gene3D" id="2.130.10.10">
    <property type="entry name" value="YVTN repeat-like/Quinoprotein amine dehydrogenase"/>
    <property type="match status" value="6"/>
</dbReference>
<feature type="repeat" description="WD" evidence="3">
    <location>
        <begin position="1196"/>
        <end position="1237"/>
    </location>
</feature>
<feature type="repeat" description="WD" evidence="3">
    <location>
        <begin position="851"/>
        <end position="886"/>
    </location>
</feature>
<accession>A0A0C2Z8Z2</accession>
<feature type="repeat" description="WD" evidence="3">
    <location>
        <begin position="1290"/>
        <end position="1315"/>
    </location>
</feature>
<evidence type="ECO:0000313" key="5">
    <source>
        <dbReference type="EMBL" id="KIM58393.1"/>
    </source>
</evidence>
<dbReference type="InterPro" id="IPR001680">
    <property type="entry name" value="WD40_rpt"/>
</dbReference>
<feature type="domain" description="NACHT" evidence="4">
    <location>
        <begin position="185"/>
        <end position="334"/>
    </location>
</feature>
<dbReference type="InterPro" id="IPR036322">
    <property type="entry name" value="WD40_repeat_dom_sf"/>
</dbReference>
<evidence type="ECO:0000259" key="4">
    <source>
        <dbReference type="PROSITE" id="PS50837"/>
    </source>
</evidence>
<evidence type="ECO:0000256" key="2">
    <source>
        <dbReference type="ARBA" id="ARBA00022737"/>
    </source>
</evidence>
<evidence type="ECO:0000256" key="3">
    <source>
        <dbReference type="PROSITE-ProRule" id="PRU00221"/>
    </source>
</evidence>
<dbReference type="Gene3D" id="3.40.50.300">
    <property type="entry name" value="P-loop containing nucleotide triphosphate hydrolases"/>
    <property type="match status" value="1"/>
</dbReference>
<dbReference type="PROSITE" id="PS00678">
    <property type="entry name" value="WD_REPEATS_1"/>
    <property type="match status" value="11"/>
</dbReference>
<protein>
    <recommendedName>
        <fullName evidence="4">NACHT domain-containing protein</fullName>
    </recommendedName>
</protein>
<dbReference type="SUPFAM" id="SSF50998">
    <property type="entry name" value="Quinoprotein alcohol dehydrogenase-like"/>
    <property type="match status" value="1"/>
</dbReference>
<dbReference type="PROSITE" id="PS50837">
    <property type="entry name" value="NACHT"/>
    <property type="match status" value="1"/>
</dbReference>
<feature type="repeat" description="WD" evidence="3">
    <location>
        <begin position="1023"/>
        <end position="1064"/>
    </location>
</feature>
<dbReference type="PANTHER" id="PTHR22847">
    <property type="entry name" value="WD40 REPEAT PROTEIN"/>
    <property type="match status" value="1"/>
</dbReference>
<dbReference type="InParanoid" id="A0A0C2Z8Z2"/>
<dbReference type="SMART" id="SM00320">
    <property type="entry name" value="WD40"/>
    <property type="match status" value="14"/>
</dbReference>
<feature type="repeat" description="WD" evidence="3">
    <location>
        <begin position="894"/>
        <end position="935"/>
    </location>
</feature>
<dbReference type="InterPro" id="IPR019775">
    <property type="entry name" value="WD40_repeat_CS"/>
</dbReference>
<dbReference type="InterPro" id="IPR056884">
    <property type="entry name" value="NPHP3-like_N"/>
</dbReference>
<dbReference type="InterPro" id="IPR011047">
    <property type="entry name" value="Quinoprotein_ADH-like_sf"/>
</dbReference>
<feature type="repeat" description="WD" evidence="3">
    <location>
        <begin position="1109"/>
        <end position="1150"/>
    </location>
</feature>
<reference evidence="5 6" key="1">
    <citation type="submission" date="2014-04" db="EMBL/GenBank/DDBJ databases">
        <authorList>
            <consortium name="DOE Joint Genome Institute"/>
            <person name="Kuo A."/>
            <person name="Kohler A."/>
            <person name="Nagy L.G."/>
            <person name="Floudas D."/>
            <person name="Copeland A."/>
            <person name="Barry K.W."/>
            <person name="Cichocki N."/>
            <person name="Veneault-Fourrey C."/>
            <person name="LaButti K."/>
            <person name="Lindquist E.A."/>
            <person name="Lipzen A."/>
            <person name="Lundell T."/>
            <person name="Morin E."/>
            <person name="Murat C."/>
            <person name="Sun H."/>
            <person name="Tunlid A."/>
            <person name="Henrissat B."/>
            <person name="Grigoriev I.V."/>
            <person name="Hibbett D.S."/>
            <person name="Martin F."/>
            <person name="Nordberg H.P."/>
            <person name="Cantor M.N."/>
            <person name="Hua S.X."/>
        </authorList>
    </citation>
    <scope>NUCLEOTIDE SEQUENCE [LARGE SCALE GENOMIC DNA]</scope>
    <source>
        <strain evidence="5 6">Foug A</strain>
    </source>
</reference>
<dbReference type="STRING" id="1036808.A0A0C2Z8Z2"/>
<dbReference type="EMBL" id="KN822087">
    <property type="protein sequence ID" value="KIM58393.1"/>
    <property type="molecule type" value="Genomic_DNA"/>
</dbReference>
<dbReference type="GO" id="GO:1990234">
    <property type="term" value="C:transferase complex"/>
    <property type="evidence" value="ECO:0007669"/>
    <property type="project" value="UniProtKB-ARBA"/>
</dbReference>
<feature type="repeat" description="WD" evidence="3">
    <location>
        <begin position="765"/>
        <end position="801"/>
    </location>
</feature>
<reference evidence="6" key="2">
    <citation type="submission" date="2015-01" db="EMBL/GenBank/DDBJ databases">
        <title>Evolutionary Origins and Diversification of the Mycorrhizal Mutualists.</title>
        <authorList>
            <consortium name="DOE Joint Genome Institute"/>
            <consortium name="Mycorrhizal Genomics Consortium"/>
            <person name="Kohler A."/>
            <person name="Kuo A."/>
            <person name="Nagy L.G."/>
            <person name="Floudas D."/>
            <person name="Copeland A."/>
            <person name="Barry K.W."/>
            <person name="Cichocki N."/>
            <person name="Veneault-Fourrey C."/>
            <person name="LaButti K."/>
            <person name="Lindquist E.A."/>
            <person name="Lipzen A."/>
            <person name="Lundell T."/>
            <person name="Morin E."/>
            <person name="Murat C."/>
            <person name="Riley R."/>
            <person name="Ohm R."/>
            <person name="Sun H."/>
            <person name="Tunlid A."/>
            <person name="Henrissat B."/>
            <person name="Grigoriev I.V."/>
            <person name="Hibbett D.S."/>
            <person name="Martin F."/>
        </authorList>
    </citation>
    <scope>NUCLEOTIDE SEQUENCE [LARGE SCALE GENOMIC DNA]</scope>
    <source>
        <strain evidence="6">Foug A</strain>
    </source>
</reference>
<dbReference type="InterPro" id="IPR015943">
    <property type="entry name" value="WD40/YVTN_repeat-like_dom_sf"/>
</dbReference>
<dbReference type="SUPFAM" id="SSF52540">
    <property type="entry name" value="P-loop containing nucleoside triphosphate hydrolases"/>
    <property type="match status" value="1"/>
</dbReference>
<feature type="repeat" description="WD" evidence="3">
    <location>
        <begin position="980"/>
        <end position="1021"/>
    </location>
</feature>
<feature type="repeat" description="WD" evidence="3">
    <location>
        <begin position="1239"/>
        <end position="1280"/>
    </location>
</feature>
<dbReference type="Pfam" id="PF00400">
    <property type="entry name" value="WD40"/>
    <property type="match status" value="14"/>
</dbReference>
<dbReference type="SUPFAM" id="SSF50978">
    <property type="entry name" value="WD40 repeat-like"/>
    <property type="match status" value="1"/>
</dbReference>
<dbReference type="PROSITE" id="PS50082">
    <property type="entry name" value="WD_REPEATS_2"/>
    <property type="match status" value="14"/>
</dbReference>
<dbReference type="Pfam" id="PF24883">
    <property type="entry name" value="NPHP3_N"/>
    <property type="match status" value="1"/>
</dbReference>
<feature type="repeat" description="WD" evidence="3">
    <location>
        <begin position="722"/>
        <end position="763"/>
    </location>
</feature>
<feature type="repeat" description="WD" evidence="3">
    <location>
        <begin position="937"/>
        <end position="978"/>
    </location>
</feature>
<dbReference type="InterPro" id="IPR027417">
    <property type="entry name" value="P-loop_NTPase"/>
</dbReference>
<dbReference type="PRINTS" id="PR00320">
    <property type="entry name" value="GPROTEINBRPT"/>
</dbReference>
<dbReference type="CDD" id="cd00200">
    <property type="entry name" value="WD40"/>
    <property type="match status" value="2"/>
</dbReference>
<keyword evidence="2" id="KW-0677">Repeat</keyword>
<feature type="repeat" description="WD" evidence="3">
    <location>
        <begin position="1066"/>
        <end position="1102"/>
    </location>
</feature>
<keyword evidence="1 3" id="KW-0853">WD repeat</keyword>
<proteinExistence type="predicted"/>
<dbReference type="Proteomes" id="UP000053989">
    <property type="component" value="Unassembled WGS sequence"/>
</dbReference>